<dbReference type="Proteomes" id="UP000765509">
    <property type="component" value="Unassembled WGS sequence"/>
</dbReference>
<evidence type="ECO:0000313" key="1">
    <source>
        <dbReference type="EMBL" id="MBW0532626.1"/>
    </source>
</evidence>
<proteinExistence type="predicted"/>
<dbReference type="EMBL" id="AVOT02037882">
    <property type="protein sequence ID" value="MBW0532626.1"/>
    <property type="molecule type" value="Genomic_DNA"/>
</dbReference>
<protein>
    <recommendedName>
        <fullName evidence="3">Retrovirus-related Pol polyprotein from transposon TNT 1-94</fullName>
    </recommendedName>
</protein>
<organism evidence="1 2">
    <name type="scientific">Austropuccinia psidii MF-1</name>
    <dbReference type="NCBI Taxonomy" id="1389203"/>
    <lineage>
        <taxon>Eukaryota</taxon>
        <taxon>Fungi</taxon>
        <taxon>Dikarya</taxon>
        <taxon>Basidiomycota</taxon>
        <taxon>Pucciniomycotina</taxon>
        <taxon>Pucciniomycetes</taxon>
        <taxon>Pucciniales</taxon>
        <taxon>Sphaerophragmiaceae</taxon>
        <taxon>Austropuccinia</taxon>
    </lineage>
</organism>
<sequence>MEDCKVTLTPMQSNSKLAPATEAEQDEFKTLNEDYRSAIGSLNYLSQCTRPDIAYAVGHLSQLLEKPSCQHWARQRSWSGYIFTISGGIISWKSKKLGGVTGSSTEAEFRLFLSSFHEAKWLSLLQSEVTNEDHEQITIYNDTQGAISRAKNPIYHSRTKHIDVHYNSIRDLTENKEIDIKYLPTKELIADCLTKALDRNKQNKFIKLMGMIRCLNSSANLALKVNKDINPHMRLRGCVGKAITKCSNLEIINKNIETMENALDWAFSKKYVLGVSTERRKAKYNKRSCDDADAKSNERRKRHLLLDKKYCVDYSRQRLRRRLLLDK</sequence>
<evidence type="ECO:0008006" key="3">
    <source>
        <dbReference type="Google" id="ProtNLM"/>
    </source>
</evidence>
<evidence type="ECO:0000313" key="2">
    <source>
        <dbReference type="Proteomes" id="UP000765509"/>
    </source>
</evidence>
<comment type="caution">
    <text evidence="1">The sequence shown here is derived from an EMBL/GenBank/DDBJ whole genome shotgun (WGS) entry which is preliminary data.</text>
</comment>
<keyword evidence="2" id="KW-1185">Reference proteome</keyword>
<name>A0A9Q3F929_9BASI</name>
<dbReference type="PANTHER" id="PTHR11439">
    <property type="entry name" value="GAG-POL-RELATED RETROTRANSPOSON"/>
    <property type="match status" value="1"/>
</dbReference>
<dbReference type="AlphaFoldDB" id="A0A9Q3F929"/>
<reference evidence="1" key="1">
    <citation type="submission" date="2021-03" db="EMBL/GenBank/DDBJ databases">
        <title>Draft genome sequence of rust myrtle Austropuccinia psidii MF-1, a brazilian biotype.</title>
        <authorList>
            <person name="Quecine M.C."/>
            <person name="Pachon D.M.R."/>
            <person name="Bonatelli M.L."/>
            <person name="Correr F.H."/>
            <person name="Franceschini L.M."/>
            <person name="Leite T.F."/>
            <person name="Margarido G.R.A."/>
            <person name="Almeida C.A."/>
            <person name="Ferrarezi J.A."/>
            <person name="Labate C.A."/>
        </authorList>
    </citation>
    <scope>NUCLEOTIDE SEQUENCE</scope>
    <source>
        <strain evidence="1">MF-1</strain>
    </source>
</reference>
<dbReference type="CDD" id="cd09272">
    <property type="entry name" value="RNase_HI_RT_Ty1"/>
    <property type="match status" value="1"/>
</dbReference>
<gene>
    <name evidence="1" type="ORF">O181_072341</name>
</gene>
<dbReference type="PANTHER" id="PTHR11439:SF483">
    <property type="entry name" value="PEPTIDE SYNTHASE GLIP-LIKE, PUTATIVE (AFU_ORTHOLOGUE AFUA_3G12920)-RELATED"/>
    <property type="match status" value="1"/>
</dbReference>
<dbReference type="OrthoDB" id="2507387at2759"/>
<accession>A0A9Q3F929</accession>